<dbReference type="Gene3D" id="2.40.160.20">
    <property type="match status" value="1"/>
</dbReference>
<gene>
    <name evidence="1" type="ORF">FK178_03750</name>
</gene>
<accession>A0A5B8YM93</accession>
<dbReference type="SUPFAM" id="SSF56925">
    <property type="entry name" value="OMPA-like"/>
    <property type="match status" value="1"/>
</dbReference>
<dbReference type="AlphaFoldDB" id="A0A5B8YM93"/>
<evidence type="ECO:0000313" key="1">
    <source>
        <dbReference type="EMBL" id="QED36879.1"/>
    </source>
</evidence>
<dbReference type="KEGG" id="anp:FK178_03750"/>
<dbReference type="RefSeq" id="WP_146831131.1">
    <property type="nucleotide sequence ID" value="NZ_CP042476.1"/>
</dbReference>
<keyword evidence="2" id="KW-1185">Reference proteome</keyword>
<dbReference type="OrthoDB" id="764801at2"/>
<proteinExistence type="predicted"/>
<reference evidence="1 2" key="1">
    <citation type="submission" date="2019-08" db="EMBL/GenBank/DDBJ databases">
        <title>Antarcticibacterium arcticum sp. nov., a bacterium isolated from marine sediment of the Canadian Beaufort Sea.</title>
        <authorList>
            <person name="Lee Y.M."/>
            <person name="Baek K."/>
            <person name="Lee D.-H."/>
            <person name="Shin S.C."/>
            <person name="Jin Y.K."/>
            <person name="Park Y."/>
        </authorList>
    </citation>
    <scope>NUCLEOTIDE SEQUENCE [LARGE SCALE GENOMIC DNA]</scope>
    <source>
        <strain evidence="1 2">PAMC 28998</strain>
    </source>
</reference>
<evidence type="ECO:0000313" key="2">
    <source>
        <dbReference type="Proteomes" id="UP000321954"/>
    </source>
</evidence>
<dbReference type="EMBL" id="CP042476">
    <property type="protein sequence ID" value="QED36879.1"/>
    <property type="molecule type" value="Genomic_DNA"/>
</dbReference>
<sequence>MDVGLRFQKTVNLYYENGFTVQYTNSHLLSQRLYFGVSYVTSRLGSAMGTNAIKQDNIFISTTYMFRPARSLKPFIRLNTGYFFADYEEPIFDVLPNSSFLLSPEAGLALSFNNPLKLNLSLGYNLITGDGVDGAGTLFPVFIQTGVTWNLFSNNKDDEKGL</sequence>
<organism evidence="1 2">
    <name type="scientific">Antarcticibacterium arcticum</name>
    <dbReference type="NCBI Taxonomy" id="2585771"/>
    <lineage>
        <taxon>Bacteria</taxon>
        <taxon>Pseudomonadati</taxon>
        <taxon>Bacteroidota</taxon>
        <taxon>Flavobacteriia</taxon>
        <taxon>Flavobacteriales</taxon>
        <taxon>Flavobacteriaceae</taxon>
        <taxon>Antarcticibacterium</taxon>
    </lineage>
</organism>
<protein>
    <recommendedName>
        <fullName evidence="3">Outer membrane protein beta-barrel domain-containing protein</fullName>
    </recommendedName>
</protein>
<dbReference type="InterPro" id="IPR011250">
    <property type="entry name" value="OMP/PagP_B-barrel"/>
</dbReference>
<dbReference type="Proteomes" id="UP000321954">
    <property type="component" value="Chromosome"/>
</dbReference>
<name>A0A5B8YM93_9FLAO</name>
<evidence type="ECO:0008006" key="3">
    <source>
        <dbReference type="Google" id="ProtNLM"/>
    </source>
</evidence>